<name>A0A6C0K762_9ZZZZ</name>
<accession>A0A6C0K762</accession>
<reference evidence="1" key="1">
    <citation type="journal article" date="2020" name="Nature">
        <title>Giant virus diversity and host interactions through global metagenomics.</title>
        <authorList>
            <person name="Schulz F."/>
            <person name="Roux S."/>
            <person name="Paez-Espino D."/>
            <person name="Jungbluth S."/>
            <person name="Walsh D.A."/>
            <person name="Denef V.J."/>
            <person name="McMahon K.D."/>
            <person name="Konstantinidis K.T."/>
            <person name="Eloe-Fadrosh E.A."/>
            <person name="Kyrpides N.C."/>
            <person name="Woyke T."/>
        </authorList>
    </citation>
    <scope>NUCLEOTIDE SEQUENCE</scope>
    <source>
        <strain evidence="1">GVMAG-S-1101182-85</strain>
    </source>
</reference>
<evidence type="ECO:0000313" key="1">
    <source>
        <dbReference type="EMBL" id="QHU13885.1"/>
    </source>
</evidence>
<organism evidence="1">
    <name type="scientific">viral metagenome</name>
    <dbReference type="NCBI Taxonomy" id="1070528"/>
    <lineage>
        <taxon>unclassified sequences</taxon>
        <taxon>metagenomes</taxon>
        <taxon>organismal metagenomes</taxon>
    </lineage>
</organism>
<sequence length="165" mass="18644">MSVIIPVRKIDPTPLPQFAIRSRREPSSRDVVNARFTESWNSDPPVLQSLYRPSAQLAYLINRKGDTFYDQNGIPSRQQQPLTLPAAPFDPNGAKLEGNSYFDQYAPRFDPRNAMRELKSVVVESRADKGIAESKRILTRNFSGRYDTARFAEDTKLNTLGSVVP</sequence>
<proteinExistence type="predicted"/>
<protein>
    <submittedName>
        <fullName evidence="1">Uncharacterized protein</fullName>
    </submittedName>
</protein>
<dbReference type="EMBL" id="MN740827">
    <property type="protein sequence ID" value="QHU13885.1"/>
    <property type="molecule type" value="Genomic_DNA"/>
</dbReference>
<dbReference type="AlphaFoldDB" id="A0A6C0K762"/>